<dbReference type="Gene3D" id="3.30.565.10">
    <property type="entry name" value="Histidine kinase-like ATPase, C-terminal domain"/>
    <property type="match status" value="1"/>
</dbReference>
<proteinExistence type="predicted"/>
<dbReference type="Pfam" id="PF06580">
    <property type="entry name" value="His_kinase"/>
    <property type="match status" value="1"/>
</dbReference>
<feature type="transmembrane region" description="Helical" evidence="1">
    <location>
        <begin position="346"/>
        <end position="368"/>
    </location>
</feature>
<feature type="transmembrane region" description="Helical" evidence="1">
    <location>
        <begin position="587"/>
        <end position="610"/>
    </location>
</feature>
<dbReference type="InterPro" id="IPR036890">
    <property type="entry name" value="HATPase_C_sf"/>
</dbReference>
<feature type="transmembrane region" description="Helical" evidence="1">
    <location>
        <begin position="269"/>
        <end position="288"/>
    </location>
</feature>
<evidence type="ECO:0000259" key="3">
    <source>
        <dbReference type="Pfam" id="PF06580"/>
    </source>
</evidence>
<keyword evidence="1" id="KW-0472">Membrane</keyword>
<sequence>MKHKTLKIKIIRRASMVMCLYLLVLMVFLNTIVPRMYSESQKQLNNDILGNINCSFIDLFGTIQNAYMALVTETEFNDSIEVINQYEDVKYGDYTAFNRAKNRLQQKFTELAYNNNNYMSKIGFVSLNQKISINIENIENFLNKGDIFGTQVMFLEDAGSNIFKIPVYDFNGIQRGSILFYLIPGCLESITSPVDVFLLNNSQIVYSKSDYDFKFEEISDLMSKGKRSPEMIKKDGRRFIVLCGSLQYYNYNTVVILPIEKMGKTFTDLILICLMVFLIVMLISMKFISAFSDDISKKITKVINEMELTADEEYRIKEKLNTIKKHTPIERYVSQKFGTLSLKSKIWLYHALFLMLPILINSVLVIVICNSAVALEARKNIEIFSEVNTKYLESNFSKAENTLKTVLTDSRLFEGINAAELNREEYAERYFVSLMKNKDIEYDVEIYNAQKAPVYKWIVGFDDGEIKDEKIKSGYEVNERNGKLKFTKLKRVYQGDFDGEKFAGYVRFSVYADSLLNNFYKINGNTAEIYLVDENDKIIYAGNRMETHISFDNMMDRSRHCISRSLINEDFPVKVVYAVDTSAKKGMYLKIAECVMLIWLVICLICLLLAMRLRKYIIEAAQEAQYLLEDEYAEVKPGKRNDELDLLFVEAGKMKTRIKLLINEIYEYQVYERELQLETFKSQIAPHFIYNFLEIINGLVEEGDRRASKLIVLLGTYLRQCVTNQKKILTIREEIEYTKIYVDIQNIALDQKLKVAYAIDRKFMDCKIVNFVLQPIIENTLKHRNRVNKDEIYIYVHAYKAADKLKISIRDWGIGMSKDRLNEVRANILTGTSKKNVGLRNIHNRLRLLFGEQYGMKIYSSEGSGTLVVITVPYSENGME</sequence>
<evidence type="ECO:0000313" key="4">
    <source>
        <dbReference type="EMBL" id="MBE5040505.1"/>
    </source>
</evidence>
<comment type="caution">
    <text evidence="4">The sequence shown here is derived from an EMBL/GenBank/DDBJ whole genome shotgun (WGS) entry which is preliminary data.</text>
</comment>
<evidence type="ECO:0000256" key="1">
    <source>
        <dbReference type="SAM" id="Phobius"/>
    </source>
</evidence>
<evidence type="ECO:0000259" key="2">
    <source>
        <dbReference type="Pfam" id="PF02518"/>
    </source>
</evidence>
<gene>
    <name evidence="4" type="ORF">INF28_08540</name>
</gene>
<dbReference type="Pfam" id="PF02518">
    <property type="entry name" value="HATPase_c"/>
    <property type="match status" value="1"/>
</dbReference>
<accession>A0A9D5M4L3</accession>
<dbReference type="PANTHER" id="PTHR34220:SF7">
    <property type="entry name" value="SENSOR HISTIDINE KINASE YPDA"/>
    <property type="match status" value="1"/>
</dbReference>
<dbReference type="Proteomes" id="UP000806542">
    <property type="component" value="Unassembled WGS sequence"/>
</dbReference>
<dbReference type="SUPFAM" id="SSF55874">
    <property type="entry name" value="ATPase domain of HSP90 chaperone/DNA topoisomerase II/histidine kinase"/>
    <property type="match status" value="1"/>
</dbReference>
<dbReference type="AlphaFoldDB" id="A0A9D5M4L3"/>
<dbReference type="PANTHER" id="PTHR34220">
    <property type="entry name" value="SENSOR HISTIDINE KINASE YPDA"/>
    <property type="match status" value="1"/>
</dbReference>
<protein>
    <submittedName>
        <fullName evidence="4">Histidine kinase</fullName>
    </submittedName>
</protein>
<keyword evidence="1" id="KW-1133">Transmembrane helix</keyword>
<evidence type="ECO:0000313" key="5">
    <source>
        <dbReference type="Proteomes" id="UP000806542"/>
    </source>
</evidence>
<keyword evidence="4" id="KW-0418">Kinase</keyword>
<reference evidence="4" key="1">
    <citation type="submission" date="2020-10" db="EMBL/GenBank/DDBJ databases">
        <title>ChiBAC.</title>
        <authorList>
            <person name="Zenner C."/>
            <person name="Hitch T.C.A."/>
            <person name="Clavel T."/>
        </authorList>
    </citation>
    <scope>NUCLEOTIDE SEQUENCE</scope>
    <source>
        <strain evidence="4">DSM 107454</strain>
    </source>
</reference>
<keyword evidence="1" id="KW-0812">Transmembrane</keyword>
<dbReference type="InterPro" id="IPR050640">
    <property type="entry name" value="Bact_2-comp_sensor_kinase"/>
</dbReference>
<dbReference type="InterPro" id="IPR010559">
    <property type="entry name" value="Sig_transdc_His_kin_internal"/>
</dbReference>
<dbReference type="InterPro" id="IPR003594">
    <property type="entry name" value="HATPase_dom"/>
</dbReference>
<feature type="domain" description="Histidine kinase/HSP90-like ATPase" evidence="2">
    <location>
        <begin position="772"/>
        <end position="874"/>
    </location>
</feature>
<dbReference type="GO" id="GO:0016020">
    <property type="term" value="C:membrane"/>
    <property type="evidence" value="ECO:0007669"/>
    <property type="project" value="InterPro"/>
</dbReference>
<name>A0A9D5M4L3_9FIRM</name>
<dbReference type="EMBL" id="JADCKB010000017">
    <property type="protein sequence ID" value="MBE5040505.1"/>
    <property type="molecule type" value="Genomic_DNA"/>
</dbReference>
<dbReference type="RefSeq" id="WP_226393058.1">
    <property type="nucleotide sequence ID" value="NZ_JADCKB010000017.1"/>
</dbReference>
<organism evidence="4 5">
    <name type="scientific">Ructibacterium gallinarum</name>
    <dbReference type="NCBI Taxonomy" id="2779355"/>
    <lineage>
        <taxon>Bacteria</taxon>
        <taxon>Bacillati</taxon>
        <taxon>Bacillota</taxon>
        <taxon>Clostridia</taxon>
        <taxon>Eubacteriales</taxon>
        <taxon>Oscillospiraceae</taxon>
        <taxon>Ructibacterium</taxon>
    </lineage>
</organism>
<feature type="domain" description="Signal transduction histidine kinase internal region" evidence="3">
    <location>
        <begin position="676"/>
        <end position="752"/>
    </location>
</feature>
<keyword evidence="5" id="KW-1185">Reference proteome</keyword>
<keyword evidence="4" id="KW-0808">Transferase</keyword>
<dbReference type="GO" id="GO:0000155">
    <property type="term" value="F:phosphorelay sensor kinase activity"/>
    <property type="evidence" value="ECO:0007669"/>
    <property type="project" value="InterPro"/>
</dbReference>